<name>A0A8H6FUZ3_9LECA</name>
<protein>
    <submittedName>
        <fullName evidence="2">Uncharacterized protein</fullName>
    </submittedName>
</protein>
<comment type="caution">
    <text evidence="2">The sequence shown here is derived from an EMBL/GenBank/DDBJ whole genome shotgun (WGS) entry which is preliminary data.</text>
</comment>
<dbReference type="EMBL" id="JACCJC010000026">
    <property type="protein sequence ID" value="KAF6235176.1"/>
    <property type="molecule type" value="Genomic_DNA"/>
</dbReference>
<organism evidence="2 3">
    <name type="scientific">Letharia columbiana</name>
    <dbReference type="NCBI Taxonomy" id="112416"/>
    <lineage>
        <taxon>Eukaryota</taxon>
        <taxon>Fungi</taxon>
        <taxon>Dikarya</taxon>
        <taxon>Ascomycota</taxon>
        <taxon>Pezizomycotina</taxon>
        <taxon>Lecanoromycetes</taxon>
        <taxon>OSLEUM clade</taxon>
        <taxon>Lecanoromycetidae</taxon>
        <taxon>Lecanorales</taxon>
        <taxon>Lecanorineae</taxon>
        <taxon>Parmeliaceae</taxon>
        <taxon>Letharia</taxon>
    </lineage>
</organism>
<dbReference type="AlphaFoldDB" id="A0A8H6FUZ3"/>
<proteinExistence type="predicted"/>
<feature type="region of interest" description="Disordered" evidence="1">
    <location>
        <begin position="1"/>
        <end position="41"/>
    </location>
</feature>
<gene>
    <name evidence="2" type="ORF">HO173_006805</name>
</gene>
<dbReference type="Proteomes" id="UP000578531">
    <property type="component" value="Unassembled WGS sequence"/>
</dbReference>
<evidence type="ECO:0000313" key="2">
    <source>
        <dbReference type="EMBL" id="KAF6235176.1"/>
    </source>
</evidence>
<dbReference type="GeneID" id="59288463"/>
<accession>A0A8H6FUZ3</accession>
<keyword evidence="3" id="KW-1185">Reference proteome</keyword>
<reference evidence="2 3" key="1">
    <citation type="journal article" date="2020" name="Genomics">
        <title>Complete, high-quality genomes from long-read metagenomic sequencing of two wolf lichen thalli reveals enigmatic genome architecture.</title>
        <authorList>
            <person name="McKenzie S.K."/>
            <person name="Walston R.F."/>
            <person name="Allen J.L."/>
        </authorList>
    </citation>
    <scope>NUCLEOTIDE SEQUENCE [LARGE SCALE GENOMIC DNA]</scope>
    <source>
        <strain evidence="2">WasteWater2</strain>
    </source>
</reference>
<feature type="compositionally biased region" description="Polar residues" evidence="1">
    <location>
        <begin position="30"/>
        <end position="41"/>
    </location>
</feature>
<feature type="compositionally biased region" description="Low complexity" evidence="1">
    <location>
        <begin position="13"/>
        <end position="27"/>
    </location>
</feature>
<evidence type="ECO:0000313" key="3">
    <source>
        <dbReference type="Proteomes" id="UP000578531"/>
    </source>
</evidence>
<sequence length="132" mass="14472">MTYQDADYNPKGSAKTTTAKAASTQAAPLETSTSRTGVGQTPLQQIFESAVDRSRKIENPALGIAFKQLHEASLRNSVNDHHEAVLFQKPALQPIVALQSYLKAGKKQIRAYNKPDSAELQRIAASFERQAF</sequence>
<dbReference type="RefSeq" id="XP_037164554.1">
    <property type="nucleotide sequence ID" value="XM_037308711.1"/>
</dbReference>
<evidence type="ECO:0000256" key="1">
    <source>
        <dbReference type="SAM" id="MobiDB-lite"/>
    </source>
</evidence>